<evidence type="ECO:0000259" key="5">
    <source>
        <dbReference type="SMART" id="SM00534"/>
    </source>
</evidence>
<evidence type="ECO:0000313" key="7">
    <source>
        <dbReference type="Proteomes" id="UP000290545"/>
    </source>
</evidence>
<gene>
    <name evidence="6" type="ORF">ESB13_09995</name>
</gene>
<name>A0A4Q1DEH9_9BACT</name>
<feature type="transmembrane region" description="Helical" evidence="4">
    <location>
        <begin position="58"/>
        <end position="74"/>
    </location>
</feature>
<keyword evidence="2" id="KW-0067">ATP-binding</keyword>
<proteinExistence type="predicted"/>
<dbReference type="OrthoDB" id="9802448at2"/>
<dbReference type="Proteomes" id="UP000290545">
    <property type="component" value="Unassembled WGS sequence"/>
</dbReference>
<comment type="caution">
    <text evidence="6">The sequence shown here is derived from an EMBL/GenBank/DDBJ whole genome shotgun (WGS) entry which is preliminary data.</text>
</comment>
<dbReference type="EMBL" id="SDHZ01000001">
    <property type="protein sequence ID" value="RXK87093.1"/>
    <property type="molecule type" value="Genomic_DNA"/>
</dbReference>
<dbReference type="GO" id="GO:0030983">
    <property type="term" value="F:mismatched DNA binding"/>
    <property type="evidence" value="ECO:0007669"/>
    <property type="project" value="InterPro"/>
</dbReference>
<feature type="transmembrane region" description="Helical" evidence="4">
    <location>
        <begin position="217"/>
        <end position="236"/>
    </location>
</feature>
<dbReference type="RefSeq" id="WP_129002843.1">
    <property type="nucleotide sequence ID" value="NZ_SDHZ01000001.1"/>
</dbReference>
<dbReference type="SUPFAM" id="SSF48334">
    <property type="entry name" value="DNA repair protein MutS, domain III"/>
    <property type="match status" value="1"/>
</dbReference>
<dbReference type="InterPro" id="IPR036187">
    <property type="entry name" value="DNA_mismatch_repair_MutS_sf"/>
</dbReference>
<organism evidence="6 7">
    <name type="scientific">Filimonas effusa</name>
    <dbReference type="NCBI Taxonomy" id="2508721"/>
    <lineage>
        <taxon>Bacteria</taxon>
        <taxon>Pseudomonadati</taxon>
        <taxon>Bacteroidota</taxon>
        <taxon>Chitinophagia</taxon>
        <taxon>Chitinophagales</taxon>
        <taxon>Chitinophagaceae</taxon>
        <taxon>Filimonas</taxon>
    </lineage>
</organism>
<dbReference type="GO" id="GO:0005524">
    <property type="term" value="F:ATP binding"/>
    <property type="evidence" value="ECO:0007669"/>
    <property type="project" value="UniProtKB-KW"/>
</dbReference>
<keyword evidence="1" id="KW-0547">Nucleotide-binding</keyword>
<keyword evidence="3" id="KW-0238">DNA-binding</keyword>
<dbReference type="Gene3D" id="1.10.1420.10">
    <property type="match status" value="1"/>
</dbReference>
<dbReference type="InterPro" id="IPR045076">
    <property type="entry name" value="MutS"/>
</dbReference>
<protein>
    <recommendedName>
        <fullName evidence="5">DNA mismatch repair proteins mutS family domain-containing protein</fullName>
    </recommendedName>
</protein>
<reference evidence="6 7" key="1">
    <citation type="submission" date="2019-01" db="EMBL/GenBank/DDBJ databases">
        <title>Filimonas sp. strain TTM-71.</title>
        <authorList>
            <person name="Chen W.-M."/>
        </authorList>
    </citation>
    <scope>NUCLEOTIDE SEQUENCE [LARGE SCALE GENOMIC DNA]</scope>
    <source>
        <strain evidence="6 7">TTM-71</strain>
    </source>
</reference>
<accession>A0A4Q1DEH9</accession>
<evidence type="ECO:0000256" key="2">
    <source>
        <dbReference type="ARBA" id="ARBA00022840"/>
    </source>
</evidence>
<keyword evidence="4" id="KW-0812">Transmembrane</keyword>
<keyword evidence="4" id="KW-1133">Transmembrane helix</keyword>
<dbReference type="Gene3D" id="3.40.50.300">
    <property type="entry name" value="P-loop containing nucleotide triphosphate hydrolases"/>
    <property type="match status" value="1"/>
</dbReference>
<dbReference type="InterPro" id="IPR000432">
    <property type="entry name" value="DNA_mismatch_repair_MutS_C"/>
</dbReference>
<evidence type="ECO:0000256" key="4">
    <source>
        <dbReference type="SAM" id="Phobius"/>
    </source>
</evidence>
<dbReference type="AlphaFoldDB" id="A0A4Q1DEH9"/>
<dbReference type="GO" id="GO:0005829">
    <property type="term" value="C:cytosol"/>
    <property type="evidence" value="ECO:0007669"/>
    <property type="project" value="TreeGrafter"/>
</dbReference>
<dbReference type="SMART" id="SM00534">
    <property type="entry name" value="MUTSac"/>
    <property type="match status" value="1"/>
</dbReference>
<sequence length="604" mass="68364">MTTNALSPLQWYQQQLEQANTALHRLLQRKSRLGWIRLFCLLVPVALLYILIPGHATAVIFVVIAGISVFLYVVSQDMNNSRRIEYTQRDIALLQSELSVLNHEYSHLDDGKRFEPAVHPYAGDIDVFGAHSLYQYINRCESEQGKQLLAHHFLQPLPAEQVIANQEAVRELAQQPDWRLALQNYGKSAQISLVTQQRVQQWLNTSDMLFKRKTWKYIIQLYPLVPFACVGLYLAGQLSFTLLTYCLFILFIISSAYTKKINGIYSYISRIVPEISVLQLQLQHVEQPAWKAGALKDIQSSSKVSGQPASGALLDLKHILNRFDFRLNVMVMPFLNTFLLWDIRQAHALQQWRQKNEATVMDWFGTIARIEVLHTLATLHFNQPAWSFPTLSDRYFTFEAEEAGHPLIPAEKRVNNSCAIDGTGQIMLITGSNMAGKSTFLRSLGVNTVLSMMGAPVCASKLSLSPVHLISSMRIADNLAENTSTFYAELKKLQQIITEVNQHARVFILLDEILRGTNSLDRHTGSKALIEQLIKENAIAVVATHDIALSNLQQTHPTSLHNYHFDVQVAGEDDLYFDYKLKRGVCQSMNASILMKKIGINITT</sequence>
<keyword evidence="7" id="KW-1185">Reference proteome</keyword>
<feature type="domain" description="DNA mismatch repair proteins mutS family" evidence="5">
    <location>
        <begin position="424"/>
        <end position="604"/>
    </location>
</feature>
<dbReference type="PANTHER" id="PTHR11361">
    <property type="entry name" value="DNA MISMATCH REPAIR PROTEIN MUTS FAMILY MEMBER"/>
    <property type="match status" value="1"/>
</dbReference>
<evidence type="ECO:0000256" key="3">
    <source>
        <dbReference type="ARBA" id="ARBA00023125"/>
    </source>
</evidence>
<evidence type="ECO:0000313" key="6">
    <source>
        <dbReference type="EMBL" id="RXK87093.1"/>
    </source>
</evidence>
<dbReference type="SUPFAM" id="SSF52540">
    <property type="entry name" value="P-loop containing nucleoside triphosphate hydrolases"/>
    <property type="match status" value="1"/>
</dbReference>
<dbReference type="Pfam" id="PF00488">
    <property type="entry name" value="MutS_V"/>
    <property type="match status" value="1"/>
</dbReference>
<dbReference type="PANTHER" id="PTHR11361:SF99">
    <property type="entry name" value="DNA MISMATCH REPAIR PROTEIN"/>
    <property type="match status" value="1"/>
</dbReference>
<feature type="transmembrane region" description="Helical" evidence="4">
    <location>
        <begin position="34"/>
        <end position="52"/>
    </location>
</feature>
<evidence type="ECO:0000256" key="1">
    <source>
        <dbReference type="ARBA" id="ARBA00022741"/>
    </source>
</evidence>
<keyword evidence="4" id="KW-0472">Membrane</keyword>
<dbReference type="GO" id="GO:0140664">
    <property type="term" value="F:ATP-dependent DNA damage sensor activity"/>
    <property type="evidence" value="ECO:0007669"/>
    <property type="project" value="InterPro"/>
</dbReference>
<dbReference type="GO" id="GO:0006298">
    <property type="term" value="P:mismatch repair"/>
    <property type="evidence" value="ECO:0007669"/>
    <property type="project" value="InterPro"/>
</dbReference>
<dbReference type="InterPro" id="IPR027417">
    <property type="entry name" value="P-loop_NTPase"/>
</dbReference>